<protein>
    <submittedName>
        <fullName evidence="2">Uncharacterized protein</fullName>
    </submittedName>
</protein>
<organism evidence="2 3">
    <name type="scientific">Paraburkholderia graminis (strain ATCC 700544 / DSM 17151 / LMG 18924 / NCIMB 13744 / C4D1M)</name>
    <dbReference type="NCBI Taxonomy" id="396598"/>
    <lineage>
        <taxon>Bacteria</taxon>
        <taxon>Pseudomonadati</taxon>
        <taxon>Pseudomonadota</taxon>
        <taxon>Betaproteobacteria</taxon>
        <taxon>Burkholderiales</taxon>
        <taxon>Burkholderiaceae</taxon>
        <taxon>Paraburkholderia</taxon>
    </lineage>
</organism>
<accession>B1FW08</accession>
<gene>
    <name evidence="2" type="ORF">BgramDRAFT_1226</name>
</gene>
<comment type="caution">
    <text evidence="2">The sequence shown here is derived from an EMBL/GenBank/DDBJ whole genome shotgun (WGS) entry which is preliminary data.</text>
</comment>
<dbReference type="EMBL" id="ABLD01000003">
    <property type="protein sequence ID" value="EDT11620.1"/>
    <property type="molecule type" value="Genomic_DNA"/>
</dbReference>
<evidence type="ECO:0000313" key="3">
    <source>
        <dbReference type="Proteomes" id="UP000005045"/>
    </source>
</evidence>
<keyword evidence="3" id="KW-1185">Reference proteome</keyword>
<reference evidence="2 3" key="1">
    <citation type="submission" date="2008-03" db="EMBL/GenBank/DDBJ databases">
        <title>Sequencing of the draft genome and assembly of Burkholderia graminis C4D1M.</title>
        <authorList>
            <consortium name="US DOE Joint Genome Institute (JGI-PGF)"/>
            <person name="Copeland A."/>
            <person name="Lucas S."/>
            <person name="Lapidus A."/>
            <person name="Glavina del Rio T."/>
            <person name="Dalin E."/>
            <person name="Tice H."/>
            <person name="Bruce D."/>
            <person name="Goodwin L."/>
            <person name="Pitluck S."/>
            <person name="Larimer F."/>
            <person name="Land M.L."/>
            <person name="Hauser L."/>
            <person name="Tiedje J."/>
            <person name="Richardson P."/>
        </authorList>
    </citation>
    <scope>NUCLEOTIDE SEQUENCE [LARGE SCALE GENOMIC DNA]</scope>
    <source>
        <strain evidence="3">ATCC 700544 / DSM 17151 / LMG 18924 / NCIMB 13744 / C4D1M</strain>
    </source>
</reference>
<dbReference type="RefSeq" id="WP_006047783.1">
    <property type="nucleotide sequence ID" value="NZ_CADIKA010000004.1"/>
</dbReference>
<sequence length="189" mass="21150">MRYAGCFIQPVKAAGMNVRTSRERSGTTRAPTVQSTEEINRRRRARPNVSTAHSRKRLSGDQADRVIFSDGYCERGRSYPEALRLKMKNSCIPPESRIVSDQRFSPEKITLSPDVWGLVALHYLRFDPKRSKSFFPLSPRADFRSGCGLSEVTWRAGLRSALSDIESAARAQIGAFSGDCGHTMPFFAC</sequence>
<feature type="compositionally biased region" description="Polar residues" evidence="1">
    <location>
        <begin position="27"/>
        <end position="37"/>
    </location>
</feature>
<dbReference type="AlphaFoldDB" id="B1FW08"/>
<dbReference type="GeneID" id="97006477"/>
<dbReference type="Proteomes" id="UP000005045">
    <property type="component" value="Unassembled WGS sequence"/>
</dbReference>
<proteinExistence type="predicted"/>
<feature type="region of interest" description="Disordered" evidence="1">
    <location>
        <begin position="17"/>
        <end position="57"/>
    </location>
</feature>
<evidence type="ECO:0000313" key="2">
    <source>
        <dbReference type="EMBL" id="EDT11620.1"/>
    </source>
</evidence>
<evidence type="ECO:0000256" key="1">
    <source>
        <dbReference type="SAM" id="MobiDB-lite"/>
    </source>
</evidence>
<name>B1FW08_PARG4</name>